<dbReference type="SUPFAM" id="SSF53335">
    <property type="entry name" value="S-adenosyl-L-methionine-dependent methyltransferases"/>
    <property type="match status" value="1"/>
</dbReference>
<dbReference type="Gene3D" id="3.40.50.150">
    <property type="entry name" value="Vaccinia Virus protein VP39"/>
    <property type="match status" value="1"/>
</dbReference>
<dbReference type="Proteomes" id="UP001626549">
    <property type="component" value="Chromosome"/>
</dbReference>
<sequence length="283" mass="30185">MNNDEQIAYWNGDAGRKWAQRDAMMSRMLAPVAEALIEHAQLDTAKAVLDVGCGGGSETLMLAKRLGPEACVLGVDVSAPLLEVARTELASMGDAGKSVGFVQADASSHDFGEQQFDLLFSRFGVMFFDDATAAFAHLRTAMQPAGRLAFACWQSLTNNPWTALPLKAALSVLPPPPAPKPRSPGPFAFAEPEYIESLLGDAGWSDVVVTPHAISMDWEGNGGFNATARELVNTGPVGRLLIDVDEKTREAVHTAAAETLAPYYQNEQLSLPGAVWLVTAANS</sequence>
<evidence type="ECO:0000313" key="4">
    <source>
        <dbReference type="EMBL" id="WOJ97818.1"/>
    </source>
</evidence>
<keyword evidence="1 4" id="KW-0489">Methyltransferase</keyword>
<dbReference type="InterPro" id="IPR029063">
    <property type="entry name" value="SAM-dependent_MTases_sf"/>
</dbReference>
<dbReference type="InterPro" id="IPR041698">
    <property type="entry name" value="Methyltransf_25"/>
</dbReference>
<evidence type="ECO:0000259" key="3">
    <source>
        <dbReference type="Pfam" id="PF13649"/>
    </source>
</evidence>
<proteinExistence type="predicted"/>
<dbReference type="CDD" id="cd02440">
    <property type="entry name" value="AdoMet_MTases"/>
    <property type="match status" value="1"/>
</dbReference>
<accession>A0ABZ0IFH4</accession>
<organism evidence="4 5">
    <name type="scientific">Congregibacter brevis</name>
    <dbReference type="NCBI Taxonomy" id="3081201"/>
    <lineage>
        <taxon>Bacteria</taxon>
        <taxon>Pseudomonadati</taxon>
        <taxon>Pseudomonadota</taxon>
        <taxon>Gammaproteobacteria</taxon>
        <taxon>Cellvibrionales</taxon>
        <taxon>Halieaceae</taxon>
        <taxon>Congregibacter</taxon>
    </lineage>
</organism>
<dbReference type="PANTHER" id="PTHR43861:SF1">
    <property type="entry name" value="TRANS-ACONITATE 2-METHYLTRANSFERASE"/>
    <property type="match status" value="1"/>
</dbReference>
<dbReference type="Pfam" id="PF13649">
    <property type="entry name" value="Methyltransf_25"/>
    <property type="match status" value="1"/>
</dbReference>
<name>A0ABZ0IFH4_9GAMM</name>
<dbReference type="RefSeq" id="WP_407328857.1">
    <property type="nucleotide sequence ID" value="NZ_CP136865.1"/>
</dbReference>
<reference evidence="4 5" key="1">
    <citation type="submission" date="2023-10" db="EMBL/GenBank/DDBJ databases">
        <title>Two novel species belonging to the OM43/NOR5 clade.</title>
        <authorList>
            <person name="Park M."/>
        </authorList>
    </citation>
    <scope>NUCLEOTIDE SEQUENCE [LARGE SCALE GENOMIC DNA]</scope>
    <source>
        <strain evidence="4 5">IMCC45268</strain>
    </source>
</reference>
<dbReference type="GO" id="GO:0008168">
    <property type="term" value="F:methyltransferase activity"/>
    <property type="evidence" value="ECO:0007669"/>
    <property type="project" value="UniProtKB-KW"/>
</dbReference>
<feature type="domain" description="Methyltransferase" evidence="3">
    <location>
        <begin position="48"/>
        <end position="146"/>
    </location>
</feature>
<dbReference type="EMBL" id="CP136865">
    <property type="protein sequence ID" value="WOJ97818.1"/>
    <property type="molecule type" value="Genomic_DNA"/>
</dbReference>
<evidence type="ECO:0000256" key="2">
    <source>
        <dbReference type="ARBA" id="ARBA00022679"/>
    </source>
</evidence>
<dbReference type="GO" id="GO:0032259">
    <property type="term" value="P:methylation"/>
    <property type="evidence" value="ECO:0007669"/>
    <property type="project" value="UniProtKB-KW"/>
</dbReference>
<dbReference type="EC" id="2.1.-.-" evidence="4"/>
<gene>
    <name evidence="4" type="ORF">R0137_04395</name>
</gene>
<protein>
    <submittedName>
        <fullName evidence="4">Class I SAM-dependent methyltransferase</fullName>
        <ecNumber evidence="4">2.1.-.-</ecNumber>
    </submittedName>
</protein>
<keyword evidence="2 4" id="KW-0808">Transferase</keyword>
<keyword evidence="5" id="KW-1185">Reference proteome</keyword>
<evidence type="ECO:0000256" key="1">
    <source>
        <dbReference type="ARBA" id="ARBA00022603"/>
    </source>
</evidence>
<evidence type="ECO:0000313" key="5">
    <source>
        <dbReference type="Proteomes" id="UP001626549"/>
    </source>
</evidence>
<dbReference type="PANTHER" id="PTHR43861">
    <property type="entry name" value="TRANS-ACONITATE 2-METHYLTRANSFERASE-RELATED"/>
    <property type="match status" value="1"/>
</dbReference>